<dbReference type="EMBL" id="BGPR01009946">
    <property type="protein sequence ID" value="GBN43272.1"/>
    <property type="molecule type" value="Genomic_DNA"/>
</dbReference>
<evidence type="ECO:0000256" key="1">
    <source>
        <dbReference type="SAM" id="MobiDB-lite"/>
    </source>
</evidence>
<gene>
    <name evidence="2" type="ORF">AVEN_242273_1</name>
</gene>
<keyword evidence="3" id="KW-1185">Reference proteome</keyword>
<comment type="caution">
    <text evidence="2">The sequence shown here is derived from an EMBL/GenBank/DDBJ whole genome shotgun (WGS) entry which is preliminary data.</text>
</comment>
<sequence length="102" mass="11660">MHARRIFFLRFSRMRMHFVRRRPAVKRIDSAFPIASPFPWVDRVHTVVGNQKNWIYPRSVLAPESSDVATARSLQKEVRTITGGGTQSPTITIPKALNTSLK</sequence>
<organism evidence="2 3">
    <name type="scientific">Araneus ventricosus</name>
    <name type="common">Orbweaver spider</name>
    <name type="synonym">Epeira ventricosa</name>
    <dbReference type="NCBI Taxonomy" id="182803"/>
    <lineage>
        <taxon>Eukaryota</taxon>
        <taxon>Metazoa</taxon>
        <taxon>Ecdysozoa</taxon>
        <taxon>Arthropoda</taxon>
        <taxon>Chelicerata</taxon>
        <taxon>Arachnida</taxon>
        <taxon>Araneae</taxon>
        <taxon>Araneomorphae</taxon>
        <taxon>Entelegynae</taxon>
        <taxon>Araneoidea</taxon>
        <taxon>Araneidae</taxon>
        <taxon>Araneus</taxon>
    </lineage>
</organism>
<name>A0A4Y2NWW6_ARAVE</name>
<accession>A0A4Y2NWW6</accession>
<dbReference type="AlphaFoldDB" id="A0A4Y2NWW6"/>
<dbReference type="Proteomes" id="UP000499080">
    <property type="component" value="Unassembled WGS sequence"/>
</dbReference>
<reference evidence="2 3" key="1">
    <citation type="journal article" date="2019" name="Sci. Rep.">
        <title>Orb-weaving spider Araneus ventricosus genome elucidates the spidroin gene catalogue.</title>
        <authorList>
            <person name="Kono N."/>
            <person name="Nakamura H."/>
            <person name="Ohtoshi R."/>
            <person name="Moran D.A.P."/>
            <person name="Shinohara A."/>
            <person name="Yoshida Y."/>
            <person name="Fujiwara M."/>
            <person name="Mori M."/>
            <person name="Tomita M."/>
            <person name="Arakawa K."/>
        </authorList>
    </citation>
    <scope>NUCLEOTIDE SEQUENCE [LARGE SCALE GENOMIC DNA]</scope>
</reference>
<feature type="compositionally biased region" description="Polar residues" evidence="1">
    <location>
        <begin position="87"/>
        <end position="102"/>
    </location>
</feature>
<evidence type="ECO:0000313" key="3">
    <source>
        <dbReference type="Proteomes" id="UP000499080"/>
    </source>
</evidence>
<protein>
    <submittedName>
        <fullName evidence="2">Uncharacterized protein</fullName>
    </submittedName>
</protein>
<evidence type="ECO:0000313" key="2">
    <source>
        <dbReference type="EMBL" id="GBN43272.1"/>
    </source>
</evidence>
<proteinExistence type="predicted"/>
<feature type="region of interest" description="Disordered" evidence="1">
    <location>
        <begin position="81"/>
        <end position="102"/>
    </location>
</feature>